<dbReference type="AlphaFoldDB" id="A0A365P2Y3"/>
<sequence>MQYIITFFAVIAGFLIALFLKPQKKKNIKLLLAFSGAFLLSLTVLHLLPELFQEGHHHHHEGEHEHRLPVGLFIMIGILFQIVLEFFSKGAEHGHVHIHTDKNDELHHIPWLLFVSLCLHALLEGFPIQENTNLAYGIAVHHFPIAIILTLFFVNAKMEKKMIFGFMFAFALMTPLGTFLAEQMHFAQHYSKEISAVVVGILFHISSTIIFESNEGHKFNLAKITMIVLGFLLAFFMEMGHSH</sequence>
<proteinExistence type="predicted"/>
<evidence type="ECO:0000313" key="7">
    <source>
        <dbReference type="Proteomes" id="UP000253319"/>
    </source>
</evidence>
<name>A0A365P2Y3_9FLAO</name>
<gene>
    <name evidence="6" type="ORF">DPN68_05685</name>
</gene>
<feature type="transmembrane region" description="Helical" evidence="5">
    <location>
        <begin position="134"/>
        <end position="155"/>
    </location>
</feature>
<feature type="transmembrane region" description="Helical" evidence="5">
    <location>
        <begin position="6"/>
        <end position="23"/>
    </location>
</feature>
<feature type="transmembrane region" description="Helical" evidence="5">
    <location>
        <begin position="193"/>
        <end position="212"/>
    </location>
</feature>
<dbReference type="OrthoDB" id="654481at2"/>
<dbReference type="EMBL" id="QLST01000005">
    <property type="protein sequence ID" value="RBA28876.1"/>
    <property type="molecule type" value="Genomic_DNA"/>
</dbReference>
<reference evidence="6 7" key="1">
    <citation type="submission" date="2018-06" db="EMBL/GenBank/DDBJ databases">
        <title>Flavobacterium tibetense sp. nov., isolated from a wetland YonghuCo on Tibetan Plateau.</title>
        <authorList>
            <person name="Xing P."/>
            <person name="Phurbu D."/>
            <person name="Lu H."/>
        </authorList>
    </citation>
    <scope>NUCLEOTIDE SEQUENCE [LARGE SCALE GENOMIC DNA]</scope>
    <source>
        <strain evidence="6 7">YH5</strain>
    </source>
</reference>
<protein>
    <submittedName>
        <fullName evidence="6">ZIP family metal transporter</fullName>
    </submittedName>
</protein>
<feature type="transmembrane region" description="Helical" evidence="5">
    <location>
        <begin position="162"/>
        <end position="181"/>
    </location>
</feature>
<dbReference type="Pfam" id="PF02535">
    <property type="entry name" value="Zip"/>
    <property type="match status" value="1"/>
</dbReference>
<keyword evidence="2 5" id="KW-0812">Transmembrane</keyword>
<dbReference type="Proteomes" id="UP000253319">
    <property type="component" value="Unassembled WGS sequence"/>
</dbReference>
<comment type="caution">
    <text evidence="6">The sequence shown here is derived from an EMBL/GenBank/DDBJ whole genome shotgun (WGS) entry which is preliminary data.</text>
</comment>
<evidence type="ECO:0000256" key="5">
    <source>
        <dbReference type="SAM" id="Phobius"/>
    </source>
</evidence>
<dbReference type="GO" id="GO:0005385">
    <property type="term" value="F:zinc ion transmembrane transporter activity"/>
    <property type="evidence" value="ECO:0007669"/>
    <property type="project" value="TreeGrafter"/>
</dbReference>
<dbReference type="PANTHER" id="PTHR11040">
    <property type="entry name" value="ZINC/IRON TRANSPORTER"/>
    <property type="match status" value="1"/>
</dbReference>
<feature type="transmembrane region" description="Helical" evidence="5">
    <location>
        <begin position="109"/>
        <end position="128"/>
    </location>
</feature>
<organism evidence="6 7">
    <name type="scientific">Flavobacterium tibetense</name>
    <dbReference type="NCBI Taxonomy" id="2233533"/>
    <lineage>
        <taxon>Bacteria</taxon>
        <taxon>Pseudomonadati</taxon>
        <taxon>Bacteroidota</taxon>
        <taxon>Flavobacteriia</taxon>
        <taxon>Flavobacteriales</taxon>
        <taxon>Flavobacteriaceae</taxon>
        <taxon>Flavobacterium</taxon>
    </lineage>
</organism>
<evidence type="ECO:0000256" key="3">
    <source>
        <dbReference type="ARBA" id="ARBA00022989"/>
    </source>
</evidence>
<accession>A0A365P2Y3</accession>
<feature type="transmembrane region" description="Helical" evidence="5">
    <location>
        <begin position="30"/>
        <end position="48"/>
    </location>
</feature>
<evidence type="ECO:0000256" key="1">
    <source>
        <dbReference type="ARBA" id="ARBA00004141"/>
    </source>
</evidence>
<dbReference type="InterPro" id="IPR003689">
    <property type="entry name" value="ZIP"/>
</dbReference>
<dbReference type="GO" id="GO:0016020">
    <property type="term" value="C:membrane"/>
    <property type="evidence" value="ECO:0007669"/>
    <property type="project" value="UniProtKB-SubCell"/>
</dbReference>
<comment type="subcellular location">
    <subcellularLocation>
        <location evidence="1">Membrane</location>
        <topology evidence="1">Multi-pass membrane protein</topology>
    </subcellularLocation>
</comment>
<keyword evidence="7" id="KW-1185">Reference proteome</keyword>
<evidence type="ECO:0000256" key="2">
    <source>
        <dbReference type="ARBA" id="ARBA00022692"/>
    </source>
</evidence>
<keyword evidence="3 5" id="KW-1133">Transmembrane helix</keyword>
<keyword evidence="4 5" id="KW-0472">Membrane</keyword>
<evidence type="ECO:0000256" key="4">
    <source>
        <dbReference type="ARBA" id="ARBA00023136"/>
    </source>
</evidence>
<feature type="transmembrane region" description="Helical" evidence="5">
    <location>
        <begin position="219"/>
        <end position="237"/>
    </location>
</feature>
<dbReference type="PANTHER" id="PTHR11040:SF44">
    <property type="entry name" value="PROTEIN ZNTC-RELATED"/>
    <property type="match status" value="1"/>
</dbReference>
<feature type="transmembrane region" description="Helical" evidence="5">
    <location>
        <begin position="68"/>
        <end position="88"/>
    </location>
</feature>
<dbReference type="RefSeq" id="WP_113988677.1">
    <property type="nucleotide sequence ID" value="NZ_QLST01000005.1"/>
</dbReference>
<evidence type="ECO:0000313" key="6">
    <source>
        <dbReference type="EMBL" id="RBA28876.1"/>
    </source>
</evidence>